<evidence type="ECO:0000256" key="1">
    <source>
        <dbReference type="SAM" id="MobiDB-lite"/>
    </source>
</evidence>
<protein>
    <submittedName>
        <fullName evidence="2">Uncharacterized protein</fullName>
    </submittedName>
</protein>
<sequence length="150" mass="15972">MKPRSGDWAVTIDFLQEAAITALINLAIDPKVASGIVALRPALESMVIRASKEPETITELSPLDEKVVNVIRQLVKLNAGRYDLDPVGSGGGFVSRRPPRGHMSRGFDDGPPAKRMRGGGEGLAAIREVAPTEALAATEMASEEVIKINS</sequence>
<reference evidence="2" key="1">
    <citation type="submission" date="2020-11" db="EMBL/GenBank/DDBJ databases">
        <authorList>
            <person name="Tran Van P."/>
        </authorList>
    </citation>
    <scope>NUCLEOTIDE SEQUENCE</scope>
</reference>
<gene>
    <name evidence="2" type="ORF">TGEB3V08_LOCUS3567</name>
</gene>
<feature type="region of interest" description="Disordered" evidence="1">
    <location>
        <begin position="90"/>
        <end position="114"/>
    </location>
</feature>
<dbReference type="EMBL" id="OE840142">
    <property type="protein sequence ID" value="CAD7589641.1"/>
    <property type="molecule type" value="Genomic_DNA"/>
</dbReference>
<accession>A0A7R9JUA1</accession>
<dbReference type="AlphaFoldDB" id="A0A7R9JUA1"/>
<name>A0A7R9JUA1_TIMGE</name>
<organism evidence="2">
    <name type="scientific">Timema genevievae</name>
    <name type="common">Walking stick</name>
    <dbReference type="NCBI Taxonomy" id="629358"/>
    <lineage>
        <taxon>Eukaryota</taxon>
        <taxon>Metazoa</taxon>
        <taxon>Ecdysozoa</taxon>
        <taxon>Arthropoda</taxon>
        <taxon>Hexapoda</taxon>
        <taxon>Insecta</taxon>
        <taxon>Pterygota</taxon>
        <taxon>Neoptera</taxon>
        <taxon>Polyneoptera</taxon>
        <taxon>Phasmatodea</taxon>
        <taxon>Timematodea</taxon>
        <taxon>Timematoidea</taxon>
        <taxon>Timematidae</taxon>
        <taxon>Timema</taxon>
    </lineage>
</organism>
<evidence type="ECO:0000313" key="2">
    <source>
        <dbReference type="EMBL" id="CAD7589641.1"/>
    </source>
</evidence>
<proteinExistence type="predicted"/>